<evidence type="ECO:0000313" key="2">
    <source>
        <dbReference type="Proteomes" id="UP000199476"/>
    </source>
</evidence>
<evidence type="ECO:0000313" key="1">
    <source>
        <dbReference type="EMBL" id="SDL55373.1"/>
    </source>
</evidence>
<organism evidence="1 2">
    <name type="scientific">Halarsenatibacter silvermanii</name>
    <dbReference type="NCBI Taxonomy" id="321763"/>
    <lineage>
        <taxon>Bacteria</taxon>
        <taxon>Bacillati</taxon>
        <taxon>Bacillota</taxon>
        <taxon>Clostridia</taxon>
        <taxon>Halanaerobiales</taxon>
        <taxon>Halarsenatibacteraceae</taxon>
        <taxon>Halarsenatibacter</taxon>
    </lineage>
</organism>
<dbReference type="STRING" id="321763.SAMN04488692_105147"/>
<protein>
    <submittedName>
        <fullName evidence="1">Uncharacterized protein</fullName>
    </submittedName>
</protein>
<dbReference type="Proteomes" id="UP000199476">
    <property type="component" value="Unassembled WGS sequence"/>
</dbReference>
<dbReference type="AlphaFoldDB" id="A0A1G9L0T3"/>
<proteinExistence type="predicted"/>
<keyword evidence="2" id="KW-1185">Reference proteome</keyword>
<accession>A0A1G9L0T3</accession>
<reference evidence="1 2" key="1">
    <citation type="submission" date="2016-10" db="EMBL/GenBank/DDBJ databases">
        <authorList>
            <person name="de Groot N.N."/>
        </authorList>
    </citation>
    <scope>NUCLEOTIDE SEQUENCE [LARGE SCALE GENOMIC DNA]</scope>
    <source>
        <strain evidence="1 2">SLAS-1</strain>
    </source>
</reference>
<sequence>MAEFIGRLKSGEEIRVEIACPGRYRLVIGSGERQVFDEYQKARKEGEIRMLESFFPEARRSEIKYLLASPMDEWEQLILKFR</sequence>
<dbReference type="RefSeq" id="WP_089758973.1">
    <property type="nucleotide sequence ID" value="NZ_FNGO01000005.1"/>
</dbReference>
<dbReference type="EMBL" id="FNGO01000005">
    <property type="protein sequence ID" value="SDL55373.1"/>
    <property type="molecule type" value="Genomic_DNA"/>
</dbReference>
<name>A0A1G9L0T3_9FIRM</name>
<gene>
    <name evidence="1" type="ORF">SAMN04488692_105147</name>
</gene>